<organism evidence="1 2">
    <name type="scientific">Morganella morganii</name>
    <name type="common">Proteus morganii</name>
    <dbReference type="NCBI Taxonomy" id="582"/>
    <lineage>
        <taxon>Bacteria</taxon>
        <taxon>Pseudomonadati</taxon>
        <taxon>Pseudomonadota</taxon>
        <taxon>Gammaproteobacteria</taxon>
        <taxon>Enterobacterales</taxon>
        <taxon>Morganellaceae</taxon>
        <taxon>Morganella</taxon>
    </lineage>
</organism>
<dbReference type="Proteomes" id="UP000650477">
    <property type="component" value="Unassembled WGS sequence"/>
</dbReference>
<accession>A0A447J2T1</accession>
<sequence length="145" mass="16644">MTEEKFKIYVNIIRACRDYDCFTNSDAARYTETSEIFIRTYTTILHKIGSLIKTGMVKQGRHYIPQYAVAPDAVTRLYRYVREIRGEPEPNPVMKCPSKGMKRIKFCGRVVNKAFISPGFGCSAITDIDSRLKAVRNKEPETTLH</sequence>
<name>A0A447J2T1_MORMO</name>
<gene>
    <name evidence="1" type="ORF">CYG68_05055</name>
</gene>
<comment type="caution">
    <text evidence="1">The sequence shown here is derived from an EMBL/GenBank/DDBJ whole genome shotgun (WGS) entry which is preliminary data.</text>
</comment>
<evidence type="ECO:0000313" key="2">
    <source>
        <dbReference type="Proteomes" id="UP000650477"/>
    </source>
</evidence>
<protein>
    <submittedName>
        <fullName evidence="1">Uncharacterized protein</fullName>
    </submittedName>
</protein>
<evidence type="ECO:0000313" key="1">
    <source>
        <dbReference type="EMBL" id="MBE8611784.1"/>
    </source>
</evidence>
<dbReference type="RefSeq" id="WP_004239822.1">
    <property type="nucleotide sequence ID" value="NZ_ABMOGV020000006.1"/>
</dbReference>
<dbReference type="AlphaFoldDB" id="A0A447J2T1"/>
<dbReference type="EMBL" id="PKLF01000004">
    <property type="protein sequence ID" value="MBE8611784.1"/>
    <property type="molecule type" value="Genomic_DNA"/>
</dbReference>
<reference evidence="1" key="1">
    <citation type="submission" date="2017-12" db="EMBL/GenBank/DDBJ databases">
        <title>Genome sequencing and analysis.</title>
        <authorList>
            <person name="Huang Y.-T."/>
        </authorList>
    </citation>
    <scope>NUCLEOTIDE SEQUENCE</scope>
    <source>
        <strain evidence="1">VGH116</strain>
    </source>
</reference>
<proteinExistence type="predicted"/>